<evidence type="ECO:0000313" key="1">
    <source>
        <dbReference type="EMBL" id="KAA6374497.1"/>
    </source>
</evidence>
<dbReference type="AlphaFoldDB" id="A0A5J4UW21"/>
<evidence type="ECO:0000313" key="2">
    <source>
        <dbReference type="Proteomes" id="UP000324800"/>
    </source>
</evidence>
<accession>A0A5J4UW21</accession>
<dbReference type="Proteomes" id="UP000324800">
    <property type="component" value="Unassembled WGS sequence"/>
</dbReference>
<comment type="caution">
    <text evidence="1">The sequence shown here is derived from an EMBL/GenBank/DDBJ whole genome shotgun (WGS) entry which is preliminary data.</text>
</comment>
<organism evidence="1 2">
    <name type="scientific">Streblomastix strix</name>
    <dbReference type="NCBI Taxonomy" id="222440"/>
    <lineage>
        <taxon>Eukaryota</taxon>
        <taxon>Metamonada</taxon>
        <taxon>Preaxostyla</taxon>
        <taxon>Oxymonadida</taxon>
        <taxon>Streblomastigidae</taxon>
        <taxon>Streblomastix</taxon>
    </lineage>
</organism>
<name>A0A5J4UW21_9EUKA</name>
<dbReference type="EMBL" id="SNRW01011937">
    <property type="protein sequence ID" value="KAA6374497.1"/>
    <property type="molecule type" value="Genomic_DNA"/>
</dbReference>
<sequence length="77" mass="8658">MSSCWAVRRFAAGVSISQQIDSGFVQETLLSSSRLREMLFIQRKASFQAVRGLDIQTGDLVNVWTGDKLILVYCVIF</sequence>
<gene>
    <name evidence="1" type="ORF">EZS28_029975</name>
</gene>
<proteinExistence type="predicted"/>
<protein>
    <submittedName>
        <fullName evidence="1">Uncharacterized protein</fullName>
    </submittedName>
</protein>
<reference evidence="1 2" key="1">
    <citation type="submission" date="2019-03" db="EMBL/GenBank/DDBJ databases">
        <title>Single cell metagenomics reveals metabolic interactions within the superorganism composed of flagellate Streblomastix strix and complex community of Bacteroidetes bacteria on its surface.</title>
        <authorList>
            <person name="Treitli S.C."/>
            <person name="Kolisko M."/>
            <person name="Husnik F."/>
            <person name="Keeling P."/>
            <person name="Hampl V."/>
        </authorList>
    </citation>
    <scope>NUCLEOTIDE SEQUENCE [LARGE SCALE GENOMIC DNA]</scope>
    <source>
        <strain evidence="1">ST1C</strain>
    </source>
</reference>